<evidence type="ECO:0000313" key="3">
    <source>
        <dbReference type="Proteomes" id="UP000191820"/>
    </source>
</evidence>
<organism evidence="2 3">
    <name type="scientific">Shewanella japonica</name>
    <dbReference type="NCBI Taxonomy" id="93973"/>
    <lineage>
        <taxon>Bacteria</taxon>
        <taxon>Pseudomonadati</taxon>
        <taxon>Pseudomonadota</taxon>
        <taxon>Gammaproteobacteria</taxon>
        <taxon>Alteromonadales</taxon>
        <taxon>Shewanellaceae</taxon>
        <taxon>Shewanella</taxon>
    </lineage>
</organism>
<dbReference type="RefSeq" id="WP_055023818.1">
    <property type="nucleotide sequence ID" value="NZ_CANMJJ010000014.1"/>
</dbReference>
<dbReference type="EMBL" id="CP020472">
    <property type="protein sequence ID" value="ARD21954.1"/>
    <property type="molecule type" value="Genomic_DNA"/>
</dbReference>
<accession>A0ABN4YGB2</accession>
<protein>
    <submittedName>
        <fullName evidence="2">Uncharacterized protein</fullName>
    </submittedName>
</protein>
<evidence type="ECO:0000313" key="2">
    <source>
        <dbReference type="EMBL" id="ARD21954.1"/>
    </source>
</evidence>
<gene>
    <name evidence="2" type="ORF">SJ2017_1641</name>
</gene>
<keyword evidence="3" id="KW-1185">Reference proteome</keyword>
<feature type="transmembrane region" description="Helical" evidence="1">
    <location>
        <begin position="81"/>
        <end position="104"/>
    </location>
</feature>
<reference evidence="2 3" key="1">
    <citation type="submission" date="2017-03" db="EMBL/GenBank/DDBJ databases">
        <title>Genome sequencing of Shewanella japonica KCTC 22435.</title>
        <authorList>
            <person name="Kim K.M."/>
        </authorList>
    </citation>
    <scope>NUCLEOTIDE SEQUENCE [LARGE SCALE GENOMIC DNA]</scope>
    <source>
        <strain evidence="2 3">KCTC 22435</strain>
    </source>
</reference>
<keyword evidence="1" id="KW-0812">Transmembrane</keyword>
<name>A0ABN4YGB2_9GAMM</name>
<dbReference type="Proteomes" id="UP000191820">
    <property type="component" value="Chromosome"/>
</dbReference>
<keyword evidence="1" id="KW-1133">Transmembrane helix</keyword>
<evidence type="ECO:0000256" key="1">
    <source>
        <dbReference type="SAM" id="Phobius"/>
    </source>
</evidence>
<feature type="transmembrane region" description="Helical" evidence="1">
    <location>
        <begin position="44"/>
        <end position="69"/>
    </location>
</feature>
<sequence length="115" mass="13290">MWWRIIFISLAYVLLAAHFLRFGQMPLAITCVMLPWLLLLKNNIITRVIQLGLIVATVMVWGVSTYQYIDMRITMHEPWHTLAIIMGSVIAFSLFASYCFNGLVNPPRAKNCLFR</sequence>
<keyword evidence="1" id="KW-0472">Membrane</keyword>
<proteinExistence type="predicted"/>